<dbReference type="Gene3D" id="1.10.630.10">
    <property type="entry name" value="Cytochrome P450"/>
    <property type="match status" value="1"/>
</dbReference>
<dbReference type="GO" id="GO:0016705">
    <property type="term" value="F:oxidoreductase activity, acting on paired donors, with incorporation or reduction of molecular oxygen"/>
    <property type="evidence" value="ECO:0007669"/>
    <property type="project" value="InterPro"/>
</dbReference>
<evidence type="ECO:0000256" key="7">
    <source>
        <dbReference type="RuleBase" id="RU000461"/>
    </source>
</evidence>
<comment type="similarity">
    <text evidence="2 7">Belongs to the cytochrome P450 family.</text>
</comment>
<organism evidence="9">
    <name type="scientific">Schizophyllum commune (strain H4-8 / FGSC 9210)</name>
    <name type="common">Split gill fungus</name>
    <dbReference type="NCBI Taxonomy" id="578458"/>
    <lineage>
        <taxon>Eukaryota</taxon>
        <taxon>Fungi</taxon>
        <taxon>Dikarya</taxon>
        <taxon>Basidiomycota</taxon>
        <taxon>Agaricomycotina</taxon>
        <taxon>Agaricomycetes</taxon>
        <taxon>Agaricomycetidae</taxon>
        <taxon>Agaricales</taxon>
        <taxon>Schizophyllaceae</taxon>
        <taxon>Schizophyllum</taxon>
    </lineage>
</organism>
<dbReference type="EMBL" id="GL377303">
    <property type="protein sequence ID" value="EFI99901.1"/>
    <property type="molecule type" value="Genomic_DNA"/>
</dbReference>
<evidence type="ECO:0000313" key="8">
    <source>
        <dbReference type="EMBL" id="EFI99901.1"/>
    </source>
</evidence>
<keyword evidence="6 7" id="KW-0349">Heme</keyword>
<evidence type="ECO:0000256" key="3">
    <source>
        <dbReference type="ARBA" id="ARBA00022723"/>
    </source>
</evidence>
<dbReference type="SUPFAM" id="SSF48264">
    <property type="entry name" value="Cytochrome P450"/>
    <property type="match status" value="1"/>
</dbReference>
<dbReference type="Pfam" id="PF00067">
    <property type="entry name" value="p450"/>
    <property type="match status" value="1"/>
</dbReference>
<comment type="cofactor">
    <cofactor evidence="1 6">
        <name>heme</name>
        <dbReference type="ChEBI" id="CHEBI:30413"/>
    </cofactor>
</comment>
<evidence type="ECO:0000256" key="4">
    <source>
        <dbReference type="ARBA" id="ARBA00023002"/>
    </source>
</evidence>
<keyword evidence="7" id="KW-0503">Monooxygenase</keyword>
<reference evidence="8 9" key="1">
    <citation type="journal article" date="2010" name="Nat. Biotechnol.">
        <title>Genome sequence of the model mushroom Schizophyllum commune.</title>
        <authorList>
            <person name="Ohm R.A."/>
            <person name="de Jong J.F."/>
            <person name="Lugones L.G."/>
            <person name="Aerts A."/>
            <person name="Kothe E."/>
            <person name="Stajich J.E."/>
            <person name="de Vries R.P."/>
            <person name="Record E."/>
            <person name="Levasseur A."/>
            <person name="Baker S.E."/>
            <person name="Bartholomew K.A."/>
            <person name="Coutinho P.M."/>
            <person name="Erdmann S."/>
            <person name="Fowler T.J."/>
            <person name="Gathman A.C."/>
            <person name="Lombard V."/>
            <person name="Henrissat B."/>
            <person name="Knabe N."/>
            <person name="Kuees U."/>
            <person name="Lilly W.W."/>
            <person name="Lindquist E."/>
            <person name="Lucas S."/>
            <person name="Magnuson J.K."/>
            <person name="Piumi F."/>
            <person name="Raudaskoski M."/>
            <person name="Salamov A."/>
            <person name="Schmutz J."/>
            <person name="Schwarze F.W.M.R."/>
            <person name="vanKuyk P.A."/>
            <person name="Horton J.S."/>
            <person name="Grigoriev I.V."/>
            <person name="Woesten H.A.B."/>
        </authorList>
    </citation>
    <scope>NUCLEOTIDE SEQUENCE [LARGE SCALE GENOMIC DNA]</scope>
    <source>
        <strain evidence="9">H4-8 / FGSC 9210</strain>
    </source>
</reference>
<dbReference type="HOGENOM" id="CLU_022195_0_2_1"/>
<evidence type="ECO:0008006" key="10">
    <source>
        <dbReference type="Google" id="ProtNLM"/>
    </source>
</evidence>
<keyword evidence="3 6" id="KW-0479">Metal-binding</keyword>
<evidence type="ECO:0000256" key="6">
    <source>
        <dbReference type="PIRSR" id="PIRSR602403-1"/>
    </source>
</evidence>
<dbReference type="InterPro" id="IPR036396">
    <property type="entry name" value="Cyt_P450_sf"/>
</dbReference>
<dbReference type="OMA" id="RMTTMVS"/>
<dbReference type="InterPro" id="IPR002403">
    <property type="entry name" value="Cyt_P450_E_grp-IV"/>
</dbReference>
<gene>
    <name evidence="8" type="ORF">SCHCODRAFT_104924</name>
</gene>
<evidence type="ECO:0000256" key="2">
    <source>
        <dbReference type="ARBA" id="ARBA00010617"/>
    </source>
</evidence>
<protein>
    <recommendedName>
        <fullName evidence="10">Cytochrome P450</fullName>
    </recommendedName>
</protein>
<feature type="non-terminal residue" evidence="8">
    <location>
        <position position="503"/>
    </location>
</feature>
<dbReference type="PANTHER" id="PTHR46206">
    <property type="entry name" value="CYTOCHROME P450"/>
    <property type="match status" value="1"/>
</dbReference>
<keyword evidence="4 7" id="KW-0560">Oxidoreductase</keyword>
<evidence type="ECO:0000256" key="5">
    <source>
        <dbReference type="ARBA" id="ARBA00023004"/>
    </source>
</evidence>
<proteinExistence type="inferred from homology"/>
<dbReference type="eggNOG" id="KOG0157">
    <property type="taxonomic scope" value="Eukaryota"/>
</dbReference>
<dbReference type="VEuPathDB" id="FungiDB:SCHCODRAFT_02695849"/>
<dbReference type="Proteomes" id="UP000007431">
    <property type="component" value="Unassembled WGS sequence"/>
</dbReference>
<dbReference type="PROSITE" id="PS00086">
    <property type="entry name" value="CYTOCHROME_P450"/>
    <property type="match status" value="1"/>
</dbReference>
<dbReference type="InParanoid" id="D8PUH3"/>
<dbReference type="InterPro" id="IPR017972">
    <property type="entry name" value="Cyt_P450_CS"/>
</dbReference>
<evidence type="ECO:0000256" key="1">
    <source>
        <dbReference type="ARBA" id="ARBA00001971"/>
    </source>
</evidence>
<name>D8PUH3_SCHCM</name>
<dbReference type="GO" id="GO:0004497">
    <property type="term" value="F:monooxygenase activity"/>
    <property type="evidence" value="ECO:0007669"/>
    <property type="project" value="UniProtKB-KW"/>
</dbReference>
<accession>D8PUH3</accession>
<dbReference type="PRINTS" id="PR00465">
    <property type="entry name" value="EP450IV"/>
</dbReference>
<dbReference type="CDD" id="cd11041">
    <property type="entry name" value="CYP503A1-like"/>
    <property type="match status" value="1"/>
</dbReference>
<dbReference type="GO" id="GO:0005506">
    <property type="term" value="F:iron ion binding"/>
    <property type="evidence" value="ECO:0007669"/>
    <property type="project" value="InterPro"/>
</dbReference>
<keyword evidence="9" id="KW-1185">Reference proteome</keyword>
<keyword evidence="5 6" id="KW-0408">Iron</keyword>
<dbReference type="AlphaFoldDB" id="D8PUH3"/>
<evidence type="ECO:0000313" key="9">
    <source>
        <dbReference type="Proteomes" id="UP000007431"/>
    </source>
</evidence>
<feature type="binding site" description="axial binding residue" evidence="6">
    <location>
        <position position="446"/>
    </location>
    <ligand>
        <name>heme</name>
        <dbReference type="ChEBI" id="CHEBI:30413"/>
    </ligand>
    <ligandPart>
        <name>Fe</name>
        <dbReference type="ChEBI" id="CHEBI:18248"/>
    </ligandPart>
</feature>
<sequence>MGIDLAPDMDDCRTLVGCLTAIALYVAYTYLSVPSLTGIPIVGPSGWFASYRGKKVFSEHANEMIREGVEKYPSGMFRVARLGWTVIVSGRQLINELSSAPADELSFFHSVSEAMQTKHTLGPTASLSRGHVHKDVIRGELTRNIAVRFDDIYDEICAAFKGNITFACGEVPAYTTALSIVTRTSNRYFVGLPLCRNQDYLDSVSQFARKVSQSAGRIKKWPTFLQPLVGHILSPFREHYPDLSAHLGSLVAHRLREDELLGSDRPDVPNDAITWMLKHESLDDRLEATIMRIMLINFVAVHTSTNMLTHALFFLASQPEYIAPLREEVEEVIARQGWTRASLRDMHKVDSFLREVGRTSQSNCLSLSRRVMKEGGFTFSNGVTLPKGTYVSASLHAAHMNPDVYPNPEVFDGFRFSRLREKDPAKYQVHTTDFDYLHFGHGHHACPGRIFAANELKAMLAHLVLHYDVQLEGGSRVRPENEWTDEFSCPDTKAKVMFKKRVV</sequence>
<dbReference type="GO" id="GO:0020037">
    <property type="term" value="F:heme binding"/>
    <property type="evidence" value="ECO:0007669"/>
    <property type="project" value="InterPro"/>
</dbReference>
<dbReference type="InterPro" id="IPR001128">
    <property type="entry name" value="Cyt_P450"/>
</dbReference>